<proteinExistence type="predicted"/>
<protein>
    <recommendedName>
        <fullName evidence="4">TIR domain-containing protein</fullName>
    </recommendedName>
</protein>
<keyword evidence="3" id="KW-1185">Reference proteome</keyword>
<evidence type="ECO:0008006" key="4">
    <source>
        <dbReference type="Google" id="ProtNLM"/>
    </source>
</evidence>
<dbReference type="EMBL" id="JAAOMP010000076">
    <property type="protein sequence ID" value="MBU2759923.1"/>
    <property type="molecule type" value="Genomic_DNA"/>
</dbReference>
<reference evidence="2 3" key="1">
    <citation type="journal article" date="2021" name="ISME J.">
        <title>Genomic evolution of the class Acidithiobacillia: deep-branching Proteobacteria living in extreme acidic conditions.</title>
        <authorList>
            <person name="Moya-Beltran A."/>
            <person name="Beard S."/>
            <person name="Rojas-Villalobos C."/>
            <person name="Issotta F."/>
            <person name="Gallardo Y."/>
            <person name="Ulloa R."/>
            <person name="Giaveno A."/>
            <person name="Degli Esposti M."/>
            <person name="Johnson D.B."/>
            <person name="Quatrini R."/>
        </authorList>
    </citation>
    <scope>NUCLEOTIDE SEQUENCE [LARGE SCALE GENOMIC DNA]</scope>
    <source>
        <strain evidence="2 3">RW2</strain>
    </source>
</reference>
<gene>
    <name evidence="2" type="ORF">HAP95_07115</name>
</gene>
<dbReference type="RefSeq" id="WP_215883588.1">
    <property type="nucleotide sequence ID" value="NZ_JAAOMP010000076.1"/>
</dbReference>
<evidence type="ECO:0000313" key="2">
    <source>
        <dbReference type="EMBL" id="MBU2759923.1"/>
    </source>
</evidence>
<feature type="coiled-coil region" evidence="1">
    <location>
        <begin position="265"/>
        <end position="293"/>
    </location>
</feature>
<keyword evidence="1" id="KW-0175">Coiled coil</keyword>
<accession>A0ABS5ZXH6</accession>
<dbReference type="Proteomes" id="UP000755654">
    <property type="component" value="Unassembled WGS sequence"/>
</dbReference>
<evidence type="ECO:0000256" key="1">
    <source>
        <dbReference type="SAM" id="Coils"/>
    </source>
</evidence>
<name>A0ABS5ZXH6_9PROT</name>
<evidence type="ECO:0000313" key="3">
    <source>
        <dbReference type="Proteomes" id="UP000755654"/>
    </source>
</evidence>
<sequence>MNQSLFIFALENMRSSDWEHFEELSSRFLASDFPELRTMANPSGDGGRDSELFSSEGNRSVVIQYSVAIDWNKKIDRTLNRIKETNQSVRVLIYVTNKKIGAGGDKIKSKCMSEGVSLDIRDISWFSERMNLDDNKYYAANEFCNIVALPLLEGQKIIETSRPSLTTIESKAALVYLAMQWEDEQTDKGLSKVTYEALVLAALRSTNSDNRLSRSDIHRTIFSYLTSTKEKEIEAQVDGALRRLTRRKIRHWQADDEFCLTHEEVVRLRERLAETKNQEKEFLEEVEQLLKREMKDKSTVSESVFESFIDRILRILDDFLLKTGEAFAVSVASGEVCFIDRNILYNAVYSDISKYPEPTDSLETFPDIALNVIARITTSKNTYVISHLRKISDSYTLFSFLRETPDVQRATKKIFGHGKIWLDTTIILPVLAEYFCGEDDPRRYTSAVSSLISAGVELRITTGVIQEVLHHILISIKCSTYIPREWKGRIPFLYYHYIQAGYNPSSFGAAVENFRGNERPEEDICEYLQSQHGIIIESLDDASREVDDDLRHAVERLWREAHDVRRSSSDESSGSGETTEILIRHDVESYLGIIALRKKENASELGYKNWWLTTDSLAWKIKTILKKEVATETSSPLMSLDFLLNSLSFGPARSKFDRTHEQLLPVLLDVDFSVHYPVELLELADRIRKENEGSPDRLIKRKIRDACDQMKGKYGELTRSVDQT</sequence>
<organism evidence="2 3">
    <name type="scientific">Acidithiobacillus sulfurivorans</name>
    <dbReference type="NCBI Taxonomy" id="1958756"/>
    <lineage>
        <taxon>Bacteria</taxon>
        <taxon>Pseudomonadati</taxon>
        <taxon>Pseudomonadota</taxon>
        <taxon>Acidithiobacillia</taxon>
        <taxon>Acidithiobacillales</taxon>
        <taxon>Acidithiobacillaceae</taxon>
        <taxon>Acidithiobacillus</taxon>
    </lineage>
</organism>
<comment type="caution">
    <text evidence="2">The sequence shown here is derived from an EMBL/GenBank/DDBJ whole genome shotgun (WGS) entry which is preliminary data.</text>
</comment>